<dbReference type="KEGG" id="vg:55819542"/>
<reference evidence="2" key="1">
    <citation type="submission" date="2019-05" db="EMBL/GenBank/DDBJ databases">
        <title>Salmonella bacteriophage diversity and host specificity revealed by physiological characterization and whole genome sequencing.</title>
        <authorList>
            <person name="Fong K."/>
            <person name="Tremblay D."/>
            <person name="Delaquis P."/>
            <person name="Moineau S."/>
            <person name="Goodridge L."/>
            <person name="Levesque R."/>
            <person name="Wang S."/>
        </authorList>
    </citation>
    <scope>NUCLEOTIDE SEQUENCE [LARGE SCALE GENOMIC DNA]</scope>
</reference>
<evidence type="ECO:0000313" key="1">
    <source>
        <dbReference type="EMBL" id="QEI23459.1"/>
    </source>
</evidence>
<proteinExistence type="predicted"/>
<sequence>MVKLGSKVTEIKPRFFIRGEVLTVKARNGKQILLTNAEGREFWRNVVNVTEVSDVK</sequence>
<dbReference type="Proteomes" id="UP000323623">
    <property type="component" value="Segment"/>
</dbReference>
<dbReference type="GeneID" id="55819542"/>
<organism evidence="1 2">
    <name type="scientific">Salmonella phage SE14</name>
    <dbReference type="NCBI Taxonomy" id="2592196"/>
    <lineage>
        <taxon>Viruses</taxon>
        <taxon>Duplodnaviria</taxon>
        <taxon>Heunggongvirae</taxon>
        <taxon>Uroviricota</taxon>
        <taxon>Caudoviricetes</taxon>
        <taxon>Pantevenvirales</taxon>
        <taxon>Ackermannviridae</taxon>
        <taxon>Cvivirinae</taxon>
        <taxon>Kuttervirus</taxon>
        <taxon>Kuttervirus SE14</taxon>
    </lineage>
</organism>
<name>A0A5C0CBJ7_9CAUD</name>
<protein>
    <submittedName>
        <fullName evidence="1">Uncharacterized protein</fullName>
    </submittedName>
</protein>
<dbReference type="EMBL" id="MK972690">
    <property type="protein sequence ID" value="QEI23459.1"/>
    <property type="molecule type" value="Genomic_DNA"/>
</dbReference>
<evidence type="ECO:0000313" key="2">
    <source>
        <dbReference type="Proteomes" id="UP000323623"/>
    </source>
</evidence>
<keyword evidence="2" id="KW-1185">Reference proteome</keyword>
<dbReference type="RefSeq" id="YP_009890032.1">
    <property type="nucleotide sequence ID" value="NC_049512.1"/>
</dbReference>
<accession>A0A5C0CBJ7</accession>